<organism evidence="1">
    <name type="scientific">Cucumis melo</name>
    <name type="common">Muskmelon</name>
    <dbReference type="NCBI Taxonomy" id="3656"/>
    <lineage>
        <taxon>Eukaryota</taxon>
        <taxon>Viridiplantae</taxon>
        <taxon>Streptophyta</taxon>
        <taxon>Embryophyta</taxon>
        <taxon>Tracheophyta</taxon>
        <taxon>Spermatophyta</taxon>
        <taxon>Magnoliopsida</taxon>
        <taxon>eudicotyledons</taxon>
        <taxon>Gunneridae</taxon>
        <taxon>Pentapetalae</taxon>
        <taxon>rosids</taxon>
        <taxon>fabids</taxon>
        <taxon>Cucurbitales</taxon>
        <taxon>Cucurbitaceae</taxon>
        <taxon>Benincaseae</taxon>
        <taxon>Cucumis</taxon>
    </lineage>
</organism>
<dbReference type="SUPFAM" id="SSF52540">
    <property type="entry name" value="P-loop containing nucleoside triphosphate hydrolases"/>
    <property type="match status" value="1"/>
</dbReference>
<sequence length="63" mass="7576">MKYKGSEVTRKVTWIIFYEVHYMCDWERGVVREESIVMTPKNARFVFLSNCTKCKRICYLGCK</sequence>
<evidence type="ECO:0000313" key="1">
    <source>
        <dbReference type="EnsemblPlants" id="MELO3C023026.2.1"/>
    </source>
</evidence>
<name>A0A9I9DTP4_CUCME</name>
<reference evidence="1" key="1">
    <citation type="submission" date="2023-03" db="UniProtKB">
        <authorList>
            <consortium name="EnsemblPlants"/>
        </authorList>
    </citation>
    <scope>IDENTIFICATION</scope>
</reference>
<dbReference type="Gene3D" id="3.40.50.300">
    <property type="entry name" value="P-loop containing nucleotide triphosphate hydrolases"/>
    <property type="match status" value="1"/>
</dbReference>
<dbReference type="InterPro" id="IPR027417">
    <property type="entry name" value="P-loop_NTPase"/>
</dbReference>
<dbReference type="EnsemblPlants" id="MELO3C023026.2.1">
    <property type="protein sequence ID" value="MELO3C023026.2.1"/>
    <property type="gene ID" value="MELO3C023026.2"/>
</dbReference>
<proteinExistence type="predicted"/>
<dbReference type="Gramene" id="MELO3C023026.2.1">
    <property type="protein sequence ID" value="MELO3C023026.2.1"/>
    <property type="gene ID" value="MELO3C023026.2"/>
</dbReference>
<accession>A0A9I9DTP4</accession>
<dbReference type="AlphaFoldDB" id="A0A9I9DTP4"/>
<protein>
    <submittedName>
        <fullName evidence="1">Uncharacterized protein</fullName>
    </submittedName>
</protein>